<keyword evidence="1" id="KW-1133">Transmembrane helix</keyword>
<reference evidence="2" key="1">
    <citation type="submission" date="2021-07" db="EMBL/GenBank/DDBJ databases">
        <authorList>
            <person name="Durling M."/>
        </authorList>
    </citation>
    <scope>NUCLEOTIDE SEQUENCE</scope>
</reference>
<dbReference type="EMBL" id="CAJVRM010000126">
    <property type="protein sequence ID" value="CAG8975103.1"/>
    <property type="molecule type" value="Genomic_DNA"/>
</dbReference>
<keyword evidence="1" id="KW-0472">Membrane</keyword>
<organism evidence="2 3">
    <name type="scientific">Hymenoscyphus albidus</name>
    <dbReference type="NCBI Taxonomy" id="595503"/>
    <lineage>
        <taxon>Eukaryota</taxon>
        <taxon>Fungi</taxon>
        <taxon>Dikarya</taxon>
        <taxon>Ascomycota</taxon>
        <taxon>Pezizomycotina</taxon>
        <taxon>Leotiomycetes</taxon>
        <taxon>Helotiales</taxon>
        <taxon>Helotiaceae</taxon>
        <taxon>Hymenoscyphus</taxon>
    </lineage>
</organism>
<accession>A0A9N9PU29</accession>
<keyword evidence="1" id="KW-0812">Transmembrane</keyword>
<proteinExistence type="predicted"/>
<sequence length="77" mass="8491">MELTGFFPQIFRRLPNDELAIDGHTIWYDDRKFERVAYAVICFGKLGVVSGFVVLFYGVVALGTTARAFESLAAAAA</sequence>
<feature type="transmembrane region" description="Helical" evidence="1">
    <location>
        <begin position="36"/>
        <end position="62"/>
    </location>
</feature>
<evidence type="ECO:0000313" key="3">
    <source>
        <dbReference type="Proteomes" id="UP000701801"/>
    </source>
</evidence>
<dbReference type="Proteomes" id="UP000701801">
    <property type="component" value="Unassembled WGS sequence"/>
</dbReference>
<evidence type="ECO:0000313" key="2">
    <source>
        <dbReference type="EMBL" id="CAG8975103.1"/>
    </source>
</evidence>
<evidence type="ECO:0000256" key="1">
    <source>
        <dbReference type="SAM" id="Phobius"/>
    </source>
</evidence>
<keyword evidence="3" id="KW-1185">Reference proteome</keyword>
<protein>
    <submittedName>
        <fullName evidence="2">Uncharacterized protein</fullName>
    </submittedName>
</protein>
<name>A0A9N9PU29_9HELO</name>
<comment type="caution">
    <text evidence="2">The sequence shown here is derived from an EMBL/GenBank/DDBJ whole genome shotgun (WGS) entry which is preliminary data.</text>
</comment>
<gene>
    <name evidence="2" type="ORF">HYALB_00008943</name>
</gene>
<dbReference type="AlphaFoldDB" id="A0A9N9PU29"/>